<evidence type="ECO:0000256" key="5">
    <source>
        <dbReference type="ARBA" id="ARBA00022989"/>
    </source>
</evidence>
<comment type="subcellular location">
    <subcellularLocation>
        <location evidence="1">Cell membrane</location>
        <topology evidence="1">Multi-pass membrane protein</topology>
    </subcellularLocation>
</comment>
<dbReference type="Proteomes" id="UP000216033">
    <property type="component" value="Unassembled WGS sequence"/>
</dbReference>
<comment type="cofactor">
    <cofactor evidence="7">
        <name>Mg(2+)</name>
        <dbReference type="ChEBI" id="CHEBI:18420"/>
    </cofactor>
</comment>
<proteinExistence type="predicted"/>
<dbReference type="Pfam" id="PF00953">
    <property type="entry name" value="Glycos_transf_4"/>
    <property type="match status" value="1"/>
</dbReference>
<feature type="binding site" evidence="7">
    <location>
        <position position="147"/>
    </location>
    <ligand>
        <name>Mg(2+)</name>
        <dbReference type="ChEBI" id="CHEBI:18420"/>
    </ligand>
</feature>
<keyword evidence="2" id="KW-1003">Cell membrane</keyword>
<keyword evidence="4 8" id="KW-0812">Transmembrane</keyword>
<evidence type="ECO:0000256" key="4">
    <source>
        <dbReference type="ARBA" id="ARBA00022692"/>
    </source>
</evidence>
<gene>
    <name evidence="9" type="ORF">B9K05_01855</name>
</gene>
<protein>
    <submittedName>
        <fullName evidence="9">UDP-phosphate alpha-N-acetylglucosaminephosphotransferase</fullName>
    </submittedName>
</protein>
<dbReference type="EMBL" id="NDFP01000001">
    <property type="protein sequence ID" value="PAL29407.1"/>
    <property type="molecule type" value="Genomic_DNA"/>
</dbReference>
<dbReference type="PANTHER" id="PTHR22926">
    <property type="entry name" value="PHOSPHO-N-ACETYLMURAMOYL-PENTAPEPTIDE-TRANSFERASE"/>
    <property type="match status" value="1"/>
</dbReference>
<evidence type="ECO:0000256" key="7">
    <source>
        <dbReference type="PIRSR" id="PIRSR600715-1"/>
    </source>
</evidence>
<dbReference type="STRING" id="1231343.Absy_027_032"/>
<feature type="transmembrane region" description="Helical" evidence="8">
    <location>
        <begin position="155"/>
        <end position="173"/>
    </location>
</feature>
<keyword evidence="6 8" id="KW-0472">Membrane</keyword>
<dbReference type="GO" id="GO:0009103">
    <property type="term" value="P:lipopolysaccharide biosynthetic process"/>
    <property type="evidence" value="ECO:0007669"/>
    <property type="project" value="TreeGrafter"/>
</dbReference>
<feature type="transmembrane region" description="Helical" evidence="8">
    <location>
        <begin position="208"/>
        <end position="226"/>
    </location>
</feature>
<reference evidence="9 10" key="1">
    <citation type="submission" date="2017-04" db="EMBL/GenBank/DDBJ databases">
        <title>Kefir bacterial isolates.</title>
        <authorList>
            <person name="Kim Y."/>
            <person name="Blasche S."/>
            <person name="Patil K.R."/>
        </authorList>
    </citation>
    <scope>NUCLEOTIDE SEQUENCE [LARGE SCALE GENOMIC DNA]</scope>
    <source>
        <strain evidence="9 10">KR-2</strain>
    </source>
</reference>
<dbReference type="GO" id="GO:0044038">
    <property type="term" value="P:cell wall macromolecule biosynthetic process"/>
    <property type="evidence" value="ECO:0007669"/>
    <property type="project" value="TreeGrafter"/>
</dbReference>
<evidence type="ECO:0000256" key="1">
    <source>
        <dbReference type="ARBA" id="ARBA00004651"/>
    </source>
</evidence>
<feature type="binding site" evidence="7">
    <location>
        <position position="207"/>
    </location>
    <ligand>
        <name>Mg(2+)</name>
        <dbReference type="ChEBI" id="CHEBI:18420"/>
    </ligand>
</feature>
<feature type="transmembrane region" description="Helical" evidence="8">
    <location>
        <begin position="6"/>
        <end position="28"/>
    </location>
</feature>
<dbReference type="GO" id="GO:0046872">
    <property type="term" value="F:metal ion binding"/>
    <property type="evidence" value="ECO:0007669"/>
    <property type="project" value="UniProtKB-KW"/>
</dbReference>
<feature type="transmembrane region" description="Helical" evidence="8">
    <location>
        <begin position="179"/>
        <end position="196"/>
    </location>
</feature>
<evidence type="ECO:0000256" key="8">
    <source>
        <dbReference type="SAM" id="Phobius"/>
    </source>
</evidence>
<feature type="transmembrane region" description="Helical" evidence="8">
    <location>
        <begin position="106"/>
        <end position="123"/>
    </location>
</feature>
<keyword evidence="5 8" id="KW-1133">Transmembrane helix</keyword>
<evidence type="ECO:0000256" key="3">
    <source>
        <dbReference type="ARBA" id="ARBA00022679"/>
    </source>
</evidence>
<dbReference type="RefSeq" id="WP_095351069.1">
    <property type="nucleotide sequence ID" value="NZ_NDFO01000003.1"/>
</dbReference>
<comment type="caution">
    <text evidence="9">The sequence shown here is derived from an EMBL/GenBank/DDBJ whole genome shotgun (WGS) entry which is preliminary data.</text>
</comment>
<dbReference type="GO" id="GO:0071555">
    <property type="term" value="P:cell wall organization"/>
    <property type="evidence" value="ECO:0007669"/>
    <property type="project" value="TreeGrafter"/>
</dbReference>
<sequence length="341" mass="36082">MSFFSSALVFSSLLCAGGLSALLVRHMIGLAVLDHPVHRSAHAVPTPKGGGIGVMVAFGLFFPIVQILAGQQVLSFSYLMTFCALLLLCGVSWLDDLYQWSPLIKFTAQVVAAGLIVGGGISLSWPTPLAGAVLSLLWLIFITNAINFMDGLNGLIAGCLCCAALALAVAAPVMGVPELVLPALLLASCLMGFLPFNFPHARIFLGDVGSQGCGLLAGTAALYIAAHTTQPTGWLLGPALLFPLIYDVAFTLVRRKYMGDSLIQAHRGHLYQILHRSAVPVPAVSMLEWSMTIWGGAIACLVAPATNVWGSISGITLLMLPQLAWTALAVLRAHKQQVGRW</sequence>
<organism evidence="9 10">
    <name type="scientific">Acetobacter syzygii</name>
    <dbReference type="NCBI Taxonomy" id="146476"/>
    <lineage>
        <taxon>Bacteria</taxon>
        <taxon>Pseudomonadati</taxon>
        <taxon>Pseudomonadota</taxon>
        <taxon>Alphaproteobacteria</taxon>
        <taxon>Acetobacterales</taxon>
        <taxon>Acetobacteraceae</taxon>
        <taxon>Acetobacter</taxon>
    </lineage>
</organism>
<evidence type="ECO:0000313" key="10">
    <source>
        <dbReference type="Proteomes" id="UP000216033"/>
    </source>
</evidence>
<dbReference type="OrthoDB" id="9783652at2"/>
<feature type="transmembrane region" description="Helical" evidence="8">
    <location>
        <begin position="232"/>
        <end position="253"/>
    </location>
</feature>
<feature type="transmembrane region" description="Helical" evidence="8">
    <location>
        <begin position="49"/>
        <end position="69"/>
    </location>
</feature>
<feature type="transmembrane region" description="Helical" evidence="8">
    <location>
        <begin position="75"/>
        <end position="94"/>
    </location>
</feature>
<feature type="transmembrane region" description="Helical" evidence="8">
    <location>
        <begin position="312"/>
        <end position="331"/>
    </location>
</feature>
<dbReference type="InterPro" id="IPR000715">
    <property type="entry name" value="Glycosyl_transferase_4"/>
</dbReference>
<dbReference type="GO" id="GO:0016780">
    <property type="term" value="F:phosphotransferase activity, for other substituted phosphate groups"/>
    <property type="evidence" value="ECO:0007669"/>
    <property type="project" value="InterPro"/>
</dbReference>
<evidence type="ECO:0000256" key="2">
    <source>
        <dbReference type="ARBA" id="ARBA00022475"/>
    </source>
</evidence>
<keyword evidence="7" id="KW-0460">Magnesium</keyword>
<keyword evidence="3 9" id="KW-0808">Transferase</keyword>
<dbReference type="PANTHER" id="PTHR22926:SF3">
    <property type="entry name" value="UNDECAPRENYL-PHOSPHATE ALPHA-N-ACETYLGLUCOSAMINYL 1-PHOSPHATE TRANSFERASE"/>
    <property type="match status" value="1"/>
</dbReference>
<accession>A0A270BWG6</accession>
<dbReference type="GO" id="GO:0005886">
    <property type="term" value="C:plasma membrane"/>
    <property type="evidence" value="ECO:0007669"/>
    <property type="project" value="UniProtKB-SubCell"/>
</dbReference>
<feature type="transmembrane region" description="Helical" evidence="8">
    <location>
        <begin position="286"/>
        <end position="306"/>
    </location>
</feature>
<keyword evidence="7" id="KW-0479">Metal-binding</keyword>
<dbReference type="AlphaFoldDB" id="A0A270BWG6"/>
<keyword evidence="10" id="KW-1185">Reference proteome</keyword>
<evidence type="ECO:0000313" key="9">
    <source>
        <dbReference type="EMBL" id="PAL29407.1"/>
    </source>
</evidence>
<name>A0A270BWG6_9PROT</name>
<evidence type="ECO:0000256" key="6">
    <source>
        <dbReference type="ARBA" id="ARBA00023136"/>
    </source>
</evidence>